<feature type="transmembrane region" description="Helical" evidence="1">
    <location>
        <begin position="169"/>
        <end position="187"/>
    </location>
</feature>
<evidence type="ECO:0000256" key="1">
    <source>
        <dbReference type="SAM" id="Phobius"/>
    </source>
</evidence>
<dbReference type="CDD" id="cd03395">
    <property type="entry name" value="PAP2_like_4"/>
    <property type="match status" value="1"/>
</dbReference>
<dbReference type="Pfam" id="PF01569">
    <property type="entry name" value="PAP2"/>
    <property type="match status" value="1"/>
</dbReference>
<evidence type="ECO:0000259" key="2">
    <source>
        <dbReference type="SMART" id="SM00014"/>
    </source>
</evidence>
<name>A0A095ZRW8_9BACT</name>
<dbReference type="EMBL" id="JRNN01000003">
    <property type="protein sequence ID" value="KGF37500.1"/>
    <property type="molecule type" value="Genomic_DNA"/>
</dbReference>
<feature type="transmembrane region" description="Helical" evidence="1">
    <location>
        <begin position="42"/>
        <end position="59"/>
    </location>
</feature>
<dbReference type="AlphaFoldDB" id="A0A095ZRW8"/>
<dbReference type="SMART" id="SM00014">
    <property type="entry name" value="acidPPc"/>
    <property type="match status" value="1"/>
</dbReference>
<feature type="transmembrane region" description="Helical" evidence="1">
    <location>
        <begin position="65"/>
        <end position="86"/>
    </location>
</feature>
<reference evidence="3 4" key="1">
    <citation type="submission" date="2014-07" db="EMBL/GenBank/DDBJ databases">
        <authorList>
            <person name="McCorrison J."/>
            <person name="Sanka R."/>
            <person name="Torralba M."/>
            <person name="Gillis M."/>
            <person name="Haft D.H."/>
            <person name="Methe B."/>
            <person name="Sutton G."/>
            <person name="Nelson K.E."/>
        </authorList>
    </citation>
    <scope>NUCLEOTIDE SEQUENCE [LARGE SCALE GENOMIC DNA]</scope>
    <source>
        <strain evidence="3 4">DNF00853</strain>
    </source>
</reference>
<organism evidence="3 4">
    <name type="scientific">Hoylesella buccalis DNF00853</name>
    <dbReference type="NCBI Taxonomy" id="1401074"/>
    <lineage>
        <taxon>Bacteria</taxon>
        <taxon>Pseudomonadati</taxon>
        <taxon>Bacteroidota</taxon>
        <taxon>Bacteroidia</taxon>
        <taxon>Bacteroidales</taxon>
        <taxon>Prevotellaceae</taxon>
        <taxon>Hoylesella</taxon>
    </lineage>
</organism>
<sequence length="227" mass="26297">MVDAILHFYNILLNWDHTALLAVNGYHSEFWDRFMWMYSYKWTWVPFYISLAYVVFRNFSLKASLLFVLCITLVITCGDQITSTLIRPWVGRLRPSHLDNPISPLVHIVDGYRGGAFSFPSAHAANSWGLTSFMILLLRRRYLCLFLIFWALLTCYSRLYLGVHYPGDLLAGMFIGVLCASVIYYLFRFLLRRYVDADEVKPKKMVHVYSPLAVGCLTMLMMAVLSC</sequence>
<evidence type="ECO:0000313" key="3">
    <source>
        <dbReference type="EMBL" id="KGF37500.1"/>
    </source>
</evidence>
<keyword evidence="1" id="KW-1133">Transmembrane helix</keyword>
<protein>
    <recommendedName>
        <fullName evidence="2">Phosphatidic acid phosphatase type 2/haloperoxidase domain-containing protein</fullName>
    </recommendedName>
</protein>
<dbReference type="Gene3D" id="1.20.144.10">
    <property type="entry name" value="Phosphatidic acid phosphatase type 2/haloperoxidase"/>
    <property type="match status" value="1"/>
</dbReference>
<feature type="transmembrane region" description="Helical" evidence="1">
    <location>
        <begin position="142"/>
        <end position="163"/>
    </location>
</feature>
<dbReference type="OrthoDB" id="9789113at2"/>
<evidence type="ECO:0000313" key="4">
    <source>
        <dbReference type="Proteomes" id="UP000029556"/>
    </source>
</evidence>
<dbReference type="InterPro" id="IPR036938">
    <property type="entry name" value="PAP2/HPO_sf"/>
</dbReference>
<dbReference type="InterPro" id="IPR000326">
    <property type="entry name" value="PAP2/HPO"/>
</dbReference>
<comment type="caution">
    <text evidence="3">The sequence shown here is derived from an EMBL/GenBank/DDBJ whole genome shotgun (WGS) entry which is preliminary data.</text>
</comment>
<dbReference type="PANTHER" id="PTHR14969:SF13">
    <property type="entry name" value="AT30094P"/>
    <property type="match status" value="1"/>
</dbReference>
<dbReference type="Proteomes" id="UP000029556">
    <property type="component" value="Unassembled WGS sequence"/>
</dbReference>
<accession>A0A095ZRW8</accession>
<dbReference type="SUPFAM" id="SSF48317">
    <property type="entry name" value="Acid phosphatase/Vanadium-dependent haloperoxidase"/>
    <property type="match status" value="1"/>
</dbReference>
<gene>
    <name evidence="3" type="ORF">HMPREF2137_00235</name>
</gene>
<feature type="transmembrane region" description="Helical" evidence="1">
    <location>
        <begin position="208"/>
        <end position="226"/>
    </location>
</feature>
<dbReference type="PANTHER" id="PTHR14969">
    <property type="entry name" value="SPHINGOSINE-1-PHOSPHATE PHOSPHOHYDROLASE"/>
    <property type="match status" value="1"/>
</dbReference>
<proteinExistence type="predicted"/>
<feature type="domain" description="Phosphatidic acid phosphatase type 2/haloperoxidase" evidence="2">
    <location>
        <begin position="68"/>
        <end position="184"/>
    </location>
</feature>
<keyword evidence="1" id="KW-0812">Transmembrane</keyword>
<keyword evidence="1" id="KW-0472">Membrane</keyword>